<dbReference type="OrthoDB" id="9768662at2"/>
<feature type="binding site" evidence="8">
    <location>
        <position position="337"/>
    </location>
    <ligand>
        <name>Fe cation</name>
        <dbReference type="ChEBI" id="CHEBI:24875"/>
    </ligand>
</feature>
<evidence type="ECO:0000256" key="3">
    <source>
        <dbReference type="ARBA" id="ARBA00022723"/>
    </source>
</evidence>
<keyword evidence="6 8" id="KW-0408">Iron</keyword>
<feature type="active site" description="Proton acceptor" evidence="7">
    <location>
        <position position="264"/>
    </location>
</feature>
<dbReference type="Pfam" id="PF20510">
    <property type="entry name" value="HgmA_N"/>
    <property type="match status" value="1"/>
</dbReference>
<dbReference type="InterPro" id="IPR014710">
    <property type="entry name" value="RmlC-like_jellyroll"/>
</dbReference>
<evidence type="ECO:0000256" key="4">
    <source>
        <dbReference type="ARBA" id="ARBA00022964"/>
    </source>
</evidence>
<keyword evidence="5" id="KW-0560">Oxidoreductase</keyword>
<evidence type="ECO:0000256" key="7">
    <source>
        <dbReference type="PIRSR" id="PIRSR605708-1"/>
    </source>
</evidence>
<dbReference type="GO" id="GO:0006559">
    <property type="term" value="P:L-phenylalanine catabolic process"/>
    <property type="evidence" value="ECO:0007669"/>
    <property type="project" value="InterPro"/>
</dbReference>
<feature type="binding site" evidence="8">
    <location>
        <position position="301"/>
    </location>
    <ligand>
        <name>Fe cation</name>
        <dbReference type="ChEBI" id="CHEBI:24875"/>
    </ligand>
</feature>
<dbReference type="RefSeq" id="WP_126555030.1">
    <property type="nucleotide sequence ID" value="NZ_BIFS01000002.1"/>
</dbReference>
<keyword evidence="3 8" id="KW-0479">Metal-binding</keyword>
<evidence type="ECO:0000259" key="9">
    <source>
        <dbReference type="Pfam" id="PF20510"/>
    </source>
</evidence>
<reference evidence="11" key="1">
    <citation type="submission" date="2018-12" db="EMBL/GenBank/DDBJ databases">
        <title>Tengunoibacter tsumagoiensis gen. nov., sp. nov., Dictyobacter kobayashii sp. nov., D. alpinus sp. nov., and D. joshuensis sp. nov. and description of Dictyobacteraceae fam. nov. within the order Ktedonobacterales isolated from Tengu-no-mugimeshi.</title>
        <authorList>
            <person name="Wang C.M."/>
            <person name="Zheng Y."/>
            <person name="Sakai Y."/>
            <person name="Toyoda A."/>
            <person name="Minakuchi Y."/>
            <person name="Abe K."/>
            <person name="Yokota A."/>
            <person name="Yabe S."/>
        </authorList>
    </citation>
    <scope>NUCLEOTIDE SEQUENCE [LARGE SCALE GENOMIC DNA]</scope>
    <source>
        <strain evidence="11">Uno11</strain>
    </source>
</reference>
<dbReference type="InterPro" id="IPR005708">
    <property type="entry name" value="Homogentis_dOase"/>
</dbReference>
<gene>
    <name evidence="10" type="ORF">KDK_61350</name>
</gene>
<dbReference type="PANTHER" id="PTHR11056:SF0">
    <property type="entry name" value="HOMOGENTISATE 1,2-DIOXYGENASE"/>
    <property type="match status" value="1"/>
</dbReference>
<comment type="similarity">
    <text evidence="2">Belongs to the homogentisate dioxygenase family.</text>
</comment>
<feature type="binding site" evidence="8">
    <location>
        <position position="307"/>
    </location>
    <ligand>
        <name>Fe cation</name>
        <dbReference type="ChEBI" id="CHEBI:24875"/>
    </ligand>
</feature>
<feature type="domain" description="Homogentisate 1,2-dioxygenase N-terminal" evidence="9">
    <location>
        <begin position="37"/>
        <end position="252"/>
    </location>
</feature>
<evidence type="ECO:0000256" key="1">
    <source>
        <dbReference type="ARBA" id="ARBA00001962"/>
    </source>
</evidence>
<evidence type="ECO:0000256" key="6">
    <source>
        <dbReference type="ARBA" id="ARBA00023004"/>
    </source>
</evidence>
<proteinExistence type="inferred from homology"/>
<evidence type="ECO:0000256" key="8">
    <source>
        <dbReference type="PIRSR" id="PIRSR605708-2"/>
    </source>
</evidence>
<comment type="cofactor">
    <cofactor evidence="1 8">
        <name>Fe cation</name>
        <dbReference type="ChEBI" id="CHEBI:24875"/>
    </cofactor>
</comment>
<organism evidence="10 11">
    <name type="scientific">Dictyobacter kobayashii</name>
    <dbReference type="NCBI Taxonomy" id="2014872"/>
    <lineage>
        <taxon>Bacteria</taxon>
        <taxon>Bacillati</taxon>
        <taxon>Chloroflexota</taxon>
        <taxon>Ktedonobacteria</taxon>
        <taxon>Ktedonobacterales</taxon>
        <taxon>Dictyobacteraceae</taxon>
        <taxon>Dictyobacter</taxon>
    </lineage>
</organism>
<sequence>MPPYHRLGEIPPKRHTQFHKPDGTLYSEELFGIEGFSNNYSNIYYHYPPTRVKKIEPFSKQQFEEWNEDVHRHHHLKTAPLKPGSDAVLGNMVLMYNKDLTIGISLPTQDMSYYYRNGDSDQMYFVHDGHGVLETTFGLLPYHEGDYIIIPRGTTYRFTIAPDSAQTRLLVVEAHGSIEPPRRYLSPNGQLLEHSPYCERDIRRPEELVSHTEQGEFEVRVKVGNLITSYWYDFHPINTVGWDGCEYPWIFNIADFEPITGRVHQPPPVHQTFQGPNFVVCSFVPRKLDYHPLSIPVPYNHSNIDSDELLYYVNGNFGSRKGIERSSMTLHPRGIPHGPHPGAVEKSLGVERTDELAVMIDTFNPLKFTTMAHTLDDSAYPYSWLEDH</sequence>
<accession>A0A402ATD6</accession>
<dbReference type="GO" id="GO:0005737">
    <property type="term" value="C:cytoplasm"/>
    <property type="evidence" value="ECO:0007669"/>
    <property type="project" value="TreeGrafter"/>
</dbReference>
<dbReference type="Gene3D" id="2.60.120.10">
    <property type="entry name" value="Jelly Rolls"/>
    <property type="match status" value="1"/>
</dbReference>
<keyword evidence="11" id="KW-1185">Reference proteome</keyword>
<dbReference type="GO" id="GO:0046872">
    <property type="term" value="F:metal ion binding"/>
    <property type="evidence" value="ECO:0007669"/>
    <property type="project" value="UniProtKB-KW"/>
</dbReference>
<dbReference type="GO" id="GO:0004411">
    <property type="term" value="F:homogentisate 1,2-dioxygenase activity"/>
    <property type="evidence" value="ECO:0007669"/>
    <property type="project" value="InterPro"/>
</dbReference>
<keyword evidence="4 10" id="KW-0223">Dioxygenase</keyword>
<dbReference type="AlphaFoldDB" id="A0A402ATD6"/>
<dbReference type="InterPro" id="IPR046452">
    <property type="entry name" value="HgmA_N"/>
</dbReference>
<dbReference type="PANTHER" id="PTHR11056">
    <property type="entry name" value="HOMOGENTISATE 1,2-DIOXYGENASE"/>
    <property type="match status" value="1"/>
</dbReference>
<dbReference type="InterPro" id="IPR011051">
    <property type="entry name" value="RmlC_Cupin_sf"/>
</dbReference>
<evidence type="ECO:0000313" key="11">
    <source>
        <dbReference type="Proteomes" id="UP000287188"/>
    </source>
</evidence>
<comment type="caution">
    <text evidence="10">The sequence shown here is derived from an EMBL/GenBank/DDBJ whole genome shotgun (WGS) entry which is preliminary data.</text>
</comment>
<dbReference type="EMBL" id="BIFS01000002">
    <property type="protein sequence ID" value="GCE22335.1"/>
    <property type="molecule type" value="Genomic_DNA"/>
</dbReference>
<dbReference type="Proteomes" id="UP000287188">
    <property type="component" value="Unassembled WGS sequence"/>
</dbReference>
<evidence type="ECO:0000313" key="10">
    <source>
        <dbReference type="EMBL" id="GCE22335.1"/>
    </source>
</evidence>
<dbReference type="SUPFAM" id="SSF51182">
    <property type="entry name" value="RmlC-like cupins"/>
    <property type="match status" value="1"/>
</dbReference>
<evidence type="ECO:0000256" key="5">
    <source>
        <dbReference type="ARBA" id="ARBA00023002"/>
    </source>
</evidence>
<protein>
    <submittedName>
        <fullName evidence="10">Homogentisate 1,2-dioxygenase</fullName>
    </submittedName>
</protein>
<evidence type="ECO:0000256" key="2">
    <source>
        <dbReference type="ARBA" id="ARBA00007757"/>
    </source>
</evidence>
<dbReference type="GO" id="GO:0006570">
    <property type="term" value="P:tyrosine metabolic process"/>
    <property type="evidence" value="ECO:0007669"/>
    <property type="project" value="InterPro"/>
</dbReference>
<name>A0A402ATD6_9CHLR</name>